<keyword evidence="4" id="KW-1185">Reference proteome</keyword>
<feature type="domain" description="Glycosyl transferase family 25" evidence="2">
    <location>
        <begin position="181"/>
        <end position="318"/>
    </location>
</feature>
<comment type="caution">
    <text evidence="3">The sequence shown here is derived from an EMBL/GenBank/DDBJ whole genome shotgun (WGS) entry which is preliminary data.</text>
</comment>
<evidence type="ECO:0000259" key="2">
    <source>
        <dbReference type="Pfam" id="PF01755"/>
    </source>
</evidence>
<dbReference type="AlphaFoldDB" id="A0A812KUX7"/>
<dbReference type="EMBL" id="CAJNDS010000833">
    <property type="protein sequence ID" value="CAE7236555.1"/>
    <property type="molecule type" value="Genomic_DNA"/>
</dbReference>
<feature type="chain" id="PRO_5032564175" description="Glycosyl transferase family 25 domain-containing protein" evidence="1">
    <location>
        <begin position="22"/>
        <end position="523"/>
    </location>
</feature>
<keyword evidence="1" id="KW-0732">Signal</keyword>
<evidence type="ECO:0000313" key="3">
    <source>
        <dbReference type="EMBL" id="CAE7236555.1"/>
    </source>
</evidence>
<accession>A0A812KUX7</accession>
<feature type="signal peptide" evidence="1">
    <location>
        <begin position="1"/>
        <end position="21"/>
    </location>
</feature>
<proteinExistence type="predicted"/>
<gene>
    <name evidence="3" type="ORF">SNAT2548_LOCUS10199</name>
</gene>
<evidence type="ECO:0000313" key="4">
    <source>
        <dbReference type="Proteomes" id="UP000604046"/>
    </source>
</evidence>
<name>A0A812KUX7_9DINO</name>
<sequence length="523" mass="58535">MGGHAVRVAVICSWIVQFTAQAEDPSRRAGDADWARGLCSRSYVDAYTGTARSFERHLPLSVLERCKKQTPSKGSWIWEGRNWCWEAVKRRACYGHHSWQDAQRMAAEDKEAPRLEDLLLPALQDAERCDVPKLGASLEPDPPSQGLLLPEREDRVQDEQKYVNYQIEAHEAEFWFQRHVAVYVLNLPTATDRWSRISRRLEELQIHAVRVPGIDLSGPGAIQQAQEEGLVPLQWNFSAAKQNMVRLLQNSSEAAARRYLDNYGRGTVGCAAAHLRAMWQAASNAHRLEKPLALILEDDVMLEDDFKLKLRRLLRTEAPCDWEVISLRSQCPYGVCVSPHLTRVQPDANEPEEMCRHGVNYGFYAMVYRADSLISIANKLHQRIWDEARPGCLANDVALASLAEEVVYYAVPSSQAVCRVFSGEPDRNLTGHLGALRNHASLAFFFLLLMPDPSRLGEPVTATVHTTTAATVTAFKSCLFRFISLLSLLKRRACELCAVASQVPGFLDHGDGFGSATRQTAAA</sequence>
<dbReference type="InterPro" id="IPR002654">
    <property type="entry name" value="Glyco_trans_25"/>
</dbReference>
<dbReference type="Pfam" id="PF01755">
    <property type="entry name" value="Glyco_transf_25"/>
    <property type="match status" value="1"/>
</dbReference>
<dbReference type="Proteomes" id="UP000604046">
    <property type="component" value="Unassembled WGS sequence"/>
</dbReference>
<organism evidence="3 4">
    <name type="scientific">Symbiodinium natans</name>
    <dbReference type="NCBI Taxonomy" id="878477"/>
    <lineage>
        <taxon>Eukaryota</taxon>
        <taxon>Sar</taxon>
        <taxon>Alveolata</taxon>
        <taxon>Dinophyceae</taxon>
        <taxon>Suessiales</taxon>
        <taxon>Symbiodiniaceae</taxon>
        <taxon>Symbiodinium</taxon>
    </lineage>
</organism>
<protein>
    <recommendedName>
        <fullName evidence="2">Glycosyl transferase family 25 domain-containing protein</fullName>
    </recommendedName>
</protein>
<dbReference type="OrthoDB" id="431644at2759"/>
<reference evidence="3" key="1">
    <citation type="submission" date="2021-02" db="EMBL/GenBank/DDBJ databases">
        <authorList>
            <person name="Dougan E. K."/>
            <person name="Rhodes N."/>
            <person name="Thang M."/>
            <person name="Chan C."/>
        </authorList>
    </citation>
    <scope>NUCLEOTIDE SEQUENCE</scope>
</reference>
<evidence type="ECO:0000256" key="1">
    <source>
        <dbReference type="SAM" id="SignalP"/>
    </source>
</evidence>